<dbReference type="InterPro" id="IPR011044">
    <property type="entry name" value="Quino_amine_DH_bsu"/>
</dbReference>
<dbReference type="SUPFAM" id="SSF50969">
    <property type="entry name" value="YVTN repeat-like/Quinoprotein amine dehydrogenase"/>
    <property type="match status" value="1"/>
</dbReference>
<proteinExistence type="predicted"/>
<gene>
    <name evidence="1" type="ORF">F5544_23005</name>
</gene>
<name>A0A6G9YGX7_9NOCA</name>
<accession>A0A6G9YGX7</accession>
<evidence type="ECO:0000313" key="2">
    <source>
        <dbReference type="Proteomes" id="UP000503540"/>
    </source>
</evidence>
<dbReference type="InterPro" id="IPR015943">
    <property type="entry name" value="WD40/YVTN_repeat-like_dom_sf"/>
</dbReference>
<organism evidence="1 2">
    <name type="scientific">Nocardia arthritidis</name>
    <dbReference type="NCBI Taxonomy" id="228602"/>
    <lineage>
        <taxon>Bacteria</taxon>
        <taxon>Bacillati</taxon>
        <taxon>Actinomycetota</taxon>
        <taxon>Actinomycetes</taxon>
        <taxon>Mycobacteriales</taxon>
        <taxon>Nocardiaceae</taxon>
        <taxon>Nocardia</taxon>
    </lineage>
</organism>
<dbReference type="Gene3D" id="2.130.10.10">
    <property type="entry name" value="YVTN repeat-like/Quinoprotein amine dehydrogenase"/>
    <property type="match status" value="1"/>
</dbReference>
<keyword evidence="2" id="KW-1185">Reference proteome</keyword>
<protein>
    <recommendedName>
        <fullName evidence="3">PQQ-binding-like beta-propeller repeat protein</fullName>
    </recommendedName>
</protein>
<evidence type="ECO:0008006" key="3">
    <source>
        <dbReference type="Google" id="ProtNLM"/>
    </source>
</evidence>
<dbReference type="KEGG" id="nah:F5544_23005"/>
<sequence>MAARLCGGDKGIEGVMPYSVGTVRDIPVHALKLCGLTWSGDLLWFSEGVLNQIIAIDPASGAVQHQIPCERIRSDLTTLGGQLVQVAGEDHALRVIDPATGDTVTELPNPRPGAVLSGLEATKHGVWLGYADRRSIDLRTTDGLRLVDAIPVRVAPAGVTVSDNYLVYADYRGGMINLVDLASRREVASYDVAGNPTGLTWDGSRIWYCDHTTLQLRAIAVPGVSS</sequence>
<reference evidence="1 2" key="1">
    <citation type="journal article" date="2019" name="ACS Chem. Biol.">
        <title>Identification and Mobilization of a Cryptic Antibiotic Biosynthesis Gene Locus from a Human-Pathogenic Nocardia Isolate.</title>
        <authorList>
            <person name="Herisse M."/>
            <person name="Ishida K."/>
            <person name="Porter J.L."/>
            <person name="Howden B."/>
            <person name="Hertweck C."/>
            <person name="Stinear T.P."/>
            <person name="Pidot S.J."/>
        </authorList>
    </citation>
    <scope>NUCLEOTIDE SEQUENCE [LARGE SCALE GENOMIC DNA]</scope>
    <source>
        <strain evidence="1 2">AUSMDU00012717</strain>
    </source>
</reference>
<dbReference type="EMBL" id="CP046172">
    <property type="protein sequence ID" value="QIS12462.1"/>
    <property type="molecule type" value="Genomic_DNA"/>
</dbReference>
<evidence type="ECO:0000313" key="1">
    <source>
        <dbReference type="EMBL" id="QIS12462.1"/>
    </source>
</evidence>
<dbReference type="RefSeq" id="WP_238846595.1">
    <property type="nucleotide sequence ID" value="NZ_CP046172.1"/>
</dbReference>
<dbReference type="Proteomes" id="UP000503540">
    <property type="component" value="Chromosome"/>
</dbReference>
<dbReference type="AlphaFoldDB" id="A0A6G9YGX7"/>